<dbReference type="eggNOG" id="ENOG502T75Y">
    <property type="taxonomic scope" value="Eukaryota"/>
</dbReference>
<dbReference type="EMBL" id="GG745337">
    <property type="protein sequence ID" value="KNE61150.1"/>
    <property type="molecule type" value="Genomic_DNA"/>
</dbReference>
<feature type="compositionally biased region" description="Low complexity" evidence="1">
    <location>
        <begin position="371"/>
        <end position="415"/>
    </location>
</feature>
<name>A0A0L0SFK2_ALLM3</name>
<feature type="region of interest" description="Disordered" evidence="1">
    <location>
        <begin position="46"/>
        <end position="81"/>
    </location>
</feature>
<sequence>MYGTEGDPASGPAATVASQAHLPQVQVDAVLLGHSATVGPTKHVVIDVPHGDHDGAAPLQEEASSPPAQSGSPLRPRSCCEQKKGLASGAVDVTPSPLAYGINYDTLDYRSKHEGFSISGRHSLPDLETPAPSAYKEPVLLGEGVPKWSIANKLLDIQDPAPGPCGYSPDGIHQLTTAPSFSMRRKTGPPIFYMRDNPPGANAYHPKMETSQIATSLKGRYKDSKALKDKTPGPANYLIPSGLPNGPHFSMVARNECAPEDDLWLESPHRGRRPAGPATYSPHAEATLVDAPVYSLGKRLPLLKTEDVSPGPKYHPVLESVARNDRPKITLKSRHAERPKKTPGPGDYSITTTVTVDDLIRTVAERKAAAAALQQKRKQQQAQAHAASSPTSSDTRPTSSPSPTKPSSWSSPGPSDYNVVHARNQVFQSTPSYSLSSRTGKTGVRIYDGPAPNAYAPGFDNEVVVAAKGGGGGGKGAKRTELAAARRLARAATMKGRLGDAVLVFPSLRLDTLKVKLDV</sequence>
<feature type="compositionally biased region" description="Basic and acidic residues" evidence="1">
    <location>
        <begin position="322"/>
        <end position="340"/>
    </location>
</feature>
<dbReference type="OMA" id="ARNECAP"/>
<dbReference type="PANTHER" id="PTHR21580">
    <property type="entry name" value="SHIPPO-1-RELATED"/>
    <property type="match status" value="1"/>
</dbReference>
<evidence type="ECO:0000256" key="1">
    <source>
        <dbReference type="SAM" id="MobiDB-lite"/>
    </source>
</evidence>
<dbReference type="InterPro" id="IPR051291">
    <property type="entry name" value="CIMAP"/>
</dbReference>
<accession>A0A0L0SFK2</accession>
<dbReference type="AlphaFoldDB" id="A0A0L0SFK2"/>
<evidence type="ECO:0000313" key="2">
    <source>
        <dbReference type="EMBL" id="KNE61150.1"/>
    </source>
</evidence>
<evidence type="ECO:0000313" key="3">
    <source>
        <dbReference type="Proteomes" id="UP000054350"/>
    </source>
</evidence>
<dbReference type="PANTHER" id="PTHR21580:SF28">
    <property type="entry name" value="BOREALIN N-TERMINAL DOMAIN-CONTAINING PROTEIN-RELATED"/>
    <property type="match status" value="1"/>
</dbReference>
<organism evidence="2 3">
    <name type="scientific">Allomyces macrogynus (strain ATCC 38327)</name>
    <name type="common">Allomyces javanicus var. macrogynus</name>
    <dbReference type="NCBI Taxonomy" id="578462"/>
    <lineage>
        <taxon>Eukaryota</taxon>
        <taxon>Fungi</taxon>
        <taxon>Fungi incertae sedis</taxon>
        <taxon>Blastocladiomycota</taxon>
        <taxon>Blastocladiomycetes</taxon>
        <taxon>Blastocladiales</taxon>
        <taxon>Blastocladiaceae</taxon>
        <taxon>Allomyces</taxon>
    </lineage>
</organism>
<dbReference type="VEuPathDB" id="FungiDB:AMAG_06901"/>
<feature type="region of interest" description="Disordered" evidence="1">
    <location>
        <begin position="306"/>
        <end position="351"/>
    </location>
</feature>
<feature type="region of interest" description="Disordered" evidence="1">
    <location>
        <begin position="371"/>
        <end position="417"/>
    </location>
</feature>
<proteinExistence type="predicted"/>
<dbReference type="OrthoDB" id="429991at2759"/>
<gene>
    <name evidence="2" type="ORF">AMAG_06901</name>
</gene>
<reference evidence="2 3" key="1">
    <citation type="submission" date="2009-11" db="EMBL/GenBank/DDBJ databases">
        <title>Annotation of Allomyces macrogynus ATCC 38327.</title>
        <authorList>
            <consortium name="The Broad Institute Genome Sequencing Platform"/>
            <person name="Russ C."/>
            <person name="Cuomo C."/>
            <person name="Burger G."/>
            <person name="Gray M.W."/>
            <person name="Holland P.W.H."/>
            <person name="King N."/>
            <person name="Lang F.B.F."/>
            <person name="Roger A.J."/>
            <person name="Ruiz-Trillo I."/>
            <person name="Young S.K."/>
            <person name="Zeng Q."/>
            <person name="Gargeya S."/>
            <person name="Fitzgerald M."/>
            <person name="Haas B."/>
            <person name="Abouelleil A."/>
            <person name="Alvarado L."/>
            <person name="Arachchi H.M."/>
            <person name="Berlin A."/>
            <person name="Chapman S.B."/>
            <person name="Gearin G."/>
            <person name="Goldberg J."/>
            <person name="Griggs A."/>
            <person name="Gujja S."/>
            <person name="Hansen M."/>
            <person name="Heiman D."/>
            <person name="Howarth C."/>
            <person name="Larimer J."/>
            <person name="Lui A."/>
            <person name="MacDonald P.J.P."/>
            <person name="McCowen C."/>
            <person name="Montmayeur A."/>
            <person name="Murphy C."/>
            <person name="Neiman D."/>
            <person name="Pearson M."/>
            <person name="Priest M."/>
            <person name="Roberts A."/>
            <person name="Saif S."/>
            <person name="Shea T."/>
            <person name="Sisk P."/>
            <person name="Stolte C."/>
            <person name="Sykes S."/>
            <person name="Wortman J."/>
            <person name="Nusbaum C."/>
            <person name="Birren B."/>
        </authorList>
    </citation>
    <scope>NUCLEOTIDE SEQUENCE [LARGE SCALE GENOMIC DNA]</scope>
    <source>
        <strain evidence="2 3">ATCC 38327</strain>
    </source>
</reference>
<dbReference type="Proteomes" id="UP000054350">
    <property type="component" value="Unassembled WGS sequence"/>
</dbReference>
<keyword evidence="3" id="KW-1185">Reference proteome</keyword>
<protein>
    <submittedName>
        <fullName evidence="2">Uncharacterized protein</fullName>
    </submittedName>
</protein>
<reference evidence="3" key="2">
    <citation type="submission" date="2009-11" db="EMBL/GenBank/DDBJ databases">
        <title>The Genome Sequence of Allomyces macrogynus strain ATCC 38327.</title>
        <authorList>
            <consortium name="The Broad Institute Genome Sequencing Platform"/>
            <person name="Russ C."/>
            <person name="Cuomo C."/>
            <person name="Shea T."/>
            <person name="Young S.K."/>
            <person name="Zeng Q."/>
            <person name="Koehrsen M."/>
            <person name="Haas B."/>
            <person name="Borodovsky M."/>
            <person name="Guigo R."/>
            <person name="Alvarado L."/>
            <person name="Berlin A."/>
            <person name="Borenstein D."/>
            <person name="Chen Z."/>
            <person name="Engels R."/>
            <person name="Freedman E."/>
            <person name="Gellesch M."/>
            <person name="Goldberg J."/>
            <person name="Griggs A."/>
            <person name="Gujja S."/>
            <person name="Heiman D."/>
            <person name="Hepburn T."/>
            <person name="Howarth C."/>
            <person name="Jen D."/>
            <person name="Larson L."/>
            <person name="Lewis B."/>
            <person name="Mehta T."/>
            <person name="Park D."/>
            <person name="Pearson M."/>
            <person name="Roberts A."/>
            <person name="Saif S."/>
            <person name="Shenoy N."/>
            <person name="Sisk P."/>
            <person name="Stolte C."/>
            <person name="Sykes S."/>
            <person name="Walk T."/>
            <person name="White J."/>
            <person name="Yandava C."/>
            <person name="Burger G."/>
            <person name="Gray M.W."/>
            <person name="Holland P.W.H."/>
            <person name="King N."/>
            <person name="Lang F.B.F."/>
            <person name="Roger A.J."/>
            <person name="Ruiz-Trillo I."/>
            <person name="Lander E."/>
            <person name="Nusbaum C."/>
        </authorList>
    </citation>
    <scope>NUCLEOTIDE SEQUENCE [LARGE SCALE GENOMIC DNA]</scope>
    <source>
        <strain evidence="3">ATCC 38327</strain>
    </source>
</reference>
<feature type="compositionally biased region" description="Polar residues" evidence="1">
    <location>
        <begin position="62"/>
        <end position="72"/>
    </location>
</feature>
<dbReference type="InterPro" id="IPR010736">
    <property type="entry name" value="SHIPPO-rpt"/>
</dbReference>
<dbReference type="Pfam" id="PF07004">
    <property type="entry name" value="SHIPPO-rpt"/>
    <property type="match status" value="2"/>
</dbReference>